<dbReference type="GO" id="GO:0003677">
    <property type="term" value="F:DNA binding"/>
    <property type="evidence" value="ECO:0007669"/>
    <property type="project" value="UniProtKB-KW"/>
</dbReference>
<organism evidence="6 7">
    <name type="scientific">Geochorda subterranea</name>
    <dbReference type="NCBI Taxonomy" id="3109564"/>
    <lineage>
        <taxon>Bacteria</taxon>
        <taxon>Bacillati</taxon>
        <taxon>Bacillota</taxon>
        <taxon>Limnochordia</taxon>
        <taxon>Limnochordales</taxon>
        <taxon>Geochordaceae</taxon>
        <taxon>Geochorda</taxon>
    </lineage>
</organism>
<dbReference type="SUPFAM" id="SSF53822">
    <property type="entry name" value="Periplasmic binding protein-like I"/>
    <property type="match status" value="1"/>
</dbReference>
<keyword evidence="3 6" id="KW-0238">DNA-binding</keyword>
<dbReference type="PANTHER" id="PTHR30146">
    <property type="entry name" value="LACI-RELATED TRANSCRIPTIONAL REPRESSOR"/>
    <property type="match status" value="1"/>
</dbReference>
<evidence type="ECO:0000256" key="2">
    <source>
        <dbReference type="ARBA" id="ARBA00023015"/>
    </source>
</evidence>
<evidence type="ECO:0000259" key="5">
    <source>
        <dbReference type="PROSITE" id="PS50932"/>
    </source>
</evidence>
<dbReference type="InterPro" id="IPR046335">
    <property type="entry name" value="LacI/GalR-like_sensor"/>
</dbReference>
<dbReference type="Pfam" id="PF13377">
    <property type="entry name" value="Peripla_BP_3"/>
    <property type="match status" value="1"/>
</dbReference>
<evidence type="ECO:0000256" key="3">
    <source>
        <dbReference type="ARBA" id="ARBA00023125"/>
    </source>
</evidence>
<dbReference type="CDD" id="cd06288">
    <property type="entry name" value="PBP1_sucrose_transcription_regulator"/>
    <property type="match status" value="1"/>
</dbReference>
<name>A0ABZ1BPS7_9FIRM</name>
<dbReference type="Gene3D" id="3.40.50.2300">
    <property type="match status" value="2"/>
</dbReference>
<dbReference type="Proteomes" id="UP001333102">
    <property type="component" value="Chromosome"/>
</dbReference>
<keyword evidence="4" id="KW-0804">Transcription</keyword>
<evidence type="ECO:0000313" key="6">
    <source>
        <dbReference type="EMBL" id="WRP14540.1"/>
    </source>
</evidence>
<dbReference type="InterPro" id="IPR028082">
    <property type="entry name" value="Peripla_BP_I"/>
</dbReference>
<evidence type="ECO:0000256" key="4">
    <source>
        <dbReference type="ARBA" id="ARBA00023163"/>
    </source>
</evidence>
<keyword evidence="2" id="KW-0805">Transcription regulation</keyword>
<dbReference type="InterPro" id="IPR010982">
    <property type="entry name" value="Lambda_DNA-bd_dom_sf"/>
</dbReference>
<dbReference type="CDD" id="cd01392">
    <property type="entry name" value="HTH_LacI"/>
    <property type="match status" value="1"/>
</dbReference>
<reference evidence="7" key="1">
    <citation type="submission" date="2023-12" db="EMBL/GenBank/DDBJ databases">
        <title>Novel isolates from deep terrestrial aquifers shed light on the physiology and ecology of the class Limnochordia.</title>
        <authorList>
            <person name="Karnachuk O.V."/>
            <person name="Lukina A.P."/>
            <person name="Avakyan M.R."/>
            <person name="Kadnikov V."/>
            <person name="Begmatov S."/>
            <person name="Beletsky A.V."/>
            <person name="Mardanov A.V."/>
            <person name="Ravin N.V."/>
        </authorList>
    </citation>
    <scope>NUCLEOTIDE SEQUENCE [LARGE SCALE GENOMIC DNA]</scope>
    <source>
        <strain evidence="7">LN</strain>
    </source>
</reference>
<protein>
    <submittedName>
        <fullName evidence="6">LacI family DNA-binding transcriptional regulator</fullName>
    </submittedName>
</protein>
<dbReference type="RefSeq" id="WP_324668884.1">
    <property type="nucleotide sequence ID" value="NZ_CP141614.1"/>
</dbReference>
<feature type="domain" description="HTH lacI-type" evidence="5">
    <location>
        <begin position="10"/>
        <end position="66"/>
    </location>
</feature>
<sequence>MVRRSVRRAPTTTDVARLAGVSQTTVSFVLNGKPNVRISEETRARVWKAVEQLAYRPNAVAQGLRRGRSQLIGFVTDQVATTPFAGLIIKGAQDAAWAHKRILLLVNTDNRQEMEEAAVETMLGYQVEGIIYSSWYHRAVNPPACLRETAAILVNCYAEDRSLPSVVPDEVQGGRLATEILLRKGHRRIGFLNKDLPIPAASGRLQGYRQALAAYGVPFDEELVVYMEGEEQERGYEGLRQLMALSNPPTAVFCFNDRTAMGVYAAARELGLRIPDDLAVMGFDNQEIIAAHLRPALSTVQLPHYQMGWWAVNYLLEAERRFASLPPVQQVLECPFIERESV</sequence>
<dbReference type="Pfam" id="PF00356">
    <property type="entry name" value="LacI"/>
    <property type="match status" value="1"/>
</dbReference>
<evidence type="ECO:0000313" key="7">
    <source>
        <dbReference type="Proteomes" id="UP001333102"/>
    </source>
</evidence>
<keyword evidence="1" id="KW-0678">Repressor</keyword>
<accession>A0ABZ1BPS7</accession>
<evidence type="ECO:0000256" key="1">
    <source>
        <dbReference type="ARBA" id="ARBA00022491"/>
    </source>
</evidence>
<gene>
    <name evidence="6" type="ORF">VLY81_14170</name>
</gene>
<dbReference type="PANTHER" id="PTHR30146:SF148">
    <property type="entry name" value="HTH-TYPE TRANSCRIPTIONAL REPRESSOR PURR-RELATED"/>
    <property type="match status" value="1"/>
</dbReference>
<dbReference type="SMART" id="SM00354">
    <property type="entry name" value="HTH_LACI"/>
    <property type="match status" value="1"/>
</dbReference>
<dbReference type="Gene3D" id="1.10.260.40">
    <property type="entry name" value="lambda repressor-like DNA-binding domains"/>
    <property type="match status" value="1"/>
</dbReference>
<dbReference type="EMBL" id="CP141614">
    <property type="protein sequence ID" value="WRP14540.1"/>
    <property type="molecule type" value="Genomic_DNA"/>
</dbReference>
<dbReference type="InterPro" id="IPR000843">
    <property type="entry name" value="HTH_LacI"/>
</dbReference>
<proteinExistence type="predicted"/>
<keyword evidence="7" id="KW-1185">Reference proteome</keyword>
<dbReference type="SUPFAM" id="SSF47413">
    <property type="entry name" value="lambda repressor-like DNA-binding domains"/>
    <property type="match status" value="1"/>
</dbReference>
<dbReference type="PROSITE" id="PS50932">
    <property type="entry name" value="HTH_LACI_2"/>
    <property type="match status" value="1"/>
</dbReference>